<organism evidence="2 3">
    <name type="scientific">Aureimonas jatrophae</name>
    <dbReference type="NCBI Taxonomy" id="1166073"/>
    <lineage>
        <taxon>Bacteria</taxon>
        <taxon>Pseudomonadati</taxon>
        <taxon>Pseudomonadota</taxon>
        <taxon>Alphaproteobacteria</taxon>
        <taxon>Hyphomicrobiales</taxon>
        <taxon>Aurantimonadaceae</taxon>
        <taxon>Aureimonas</taxon>
    </lineage>
</organism>
<dbReference type="AlphaFoldDB" id="A0A1H0CKG6"/>
<dbReference type="NCBIfam" id="NF046018">
    <property type="entry name" value="HisPtaseChptBrucRhz"/>
    <property type="match status" value="1"/>
</dbReference>
<dbReference type="Pfam" id="PF10090">
    <property type="entry name" value="HPTransfase"/>
    <property type="match status" value="1"/>
</dbReference>
<dbReference type="EMBL" id="FNIT01000001">
    <property type="protein sequence ID" value="SDN58353.1"/>
    <property type="molecule type" value="Genomic_DNA"/>
</dbReference>
<dbReference type="InterPro" id="IPR018762">
    <property type="entry name" value="ChpT_C"/>
</dbReference>
<dbReference type="STRING" id="1166073.SAMN05192530_101350"/>
<dbReference type="OrthoDB" id="9803702at2"/>
<evidence type="ECO:0000313" key="3">
    <source>
        <dbReference type="Proteomes" id="UP000198793"/>
    </source>
</evidence>
<gene>
    <name evidence="2" type="ORF">SAMN05192530_101350</name>
</gene>
<dbReference type="RefSeq" id="WP_090667954.1">
    <property type="nucleotide sequence ID" value="NZ_FNIT01000001.1"/>
</dbReference>
<evidence type="ECO:0000313" key="2">
    <source>
        <dbReference type="EMBL" id="SDN58353.1"/>
    </source>
</evidence>
<evidence type="ECO:0000259" key="1">
    <source>
        <dbReference type="Pfam" id="PF10090"/>
    </source>
</evidence>
<proteinExistence type="predicted"/>
<sequence length="211" mass="22535">MHQLPELSAPDLASLLASRLCHDAVSPVGAIRTGLEMLDEDPQDAEAMNLTRESTARAVAKLQFLRIAFGASGSATSPIDLGDARSLSEGWMSFERANLTWEGERAFVPKNVAKLIMNLVLVANASVPRGPSVEVRIEAIEPDPRIVVVARGKPLRVPVAFRQLVSGEAMEGPVDAQSVQLYYTLLLANLAGLTVSLDQDEASATFTAAKA</sequence>
<dbReference type="Proteomes" id="UP000198793">
    <property type="component" value="Unassembled WGS sequence"/>
</dbReference>
<dbReference type="Gene3D" id="3.30.565.10">
    <property type="entry name" value="Histidine kinase-like ATPase, C-terminal domain"/>
    <property type="match status" value="1"/>
</dbReference>
<keyword evidence="3" id="KW-1185">Reference proteome</keyword>
<protein>
    <submittedName>
        <fullName evidence="2">Histidine phosphotransferase ChpT</fullName>
    </submittedName>
</protein>
<dbReference type="Gene3D" id="1.10.287.130">
    <property type="match status" value="1"/>
</dbReference>
<name>A0A1H0CKG6_9HYPH</name>
<keyword evidence="2" id="KW-0808">Transferase</keyword>
<accession>A0A1H0CKG6</accession>
<dbReference type="InterPro" id="IPR036890">
    <property type="entry name" value="HATPase_C_sf"/>
</dbReference>
<reference evidence="2 3" key="1">
    <citation type="submission" date="2016-10" db="EMBL/GenBank/DDBJ databases">
        <authorList>
            <person name="de Groot N.N."/>
        </authorList>
    </citation>
    <scope>NUCLEOTIDE SEQUENCE [LARGE SCALE GENOMIC DNA]</scope>
    <source>
        <strain evidence="3">L7-484,KACC 16230,DSM 25025</strain>
    </source>
</reference>
<dbReference type="GO" id="GO:0016740">
    <property type="term" value="F:transferase activity"/>
    <property type="evidence" value="ECO:0007669"/>
    <property type="project" value="UniProtKB-KW"/>
</dbReference>
<feature type="domain" description="Histidine phosphotransferase ChpT C-terminal" evidence="1">
    <location>
        <begin position="82"/>
        <end position="202"/>
    </location>
</feature>